<comment type="similarity">
    <text evidence="6">Belongs to the NALF family.</text>
</comment>
<keyword evidence="9" id="KW-1185">Reference proteome</keyword>
<dbReference type="STRING" id="1676925.ENSPKIP00000028631"/>
<keyword evidence="2" id="KW-0812">Transmembrane</keyword>
<feature type="region of interest" description="Disordered" evidence="7">
    <location>
        <begin position="67"/>
        <end position="93"/>
    </location>
</feature>
<organism evidence="8 9">
    <name type="scientific">Paramormyrops kingsleyae</name>
    <dbReference type="NCBI Taxonomy" id="1676925"/>
    <lineage>
        <taxon>Eukaryota</taxon>
        <taxon>Metazoa</taxon>
        <taxon>Chordata</taxon>
        <taxon>Craniata</taxon>
        <taxon>Vertebrata</taxon>
        <taxon>Euteleostomi</taxon>
        <taxon>Actinopterygii</taxon>
        <taxon>Neopterygii</taxon>
        <taxon>Teleostei</taxon>
        <taxon>Osteoglossocephala</taxon>
        <taxon>Osteoglossomorpha</taxon>
        <taxon>Osteoglossiformes</taxon>
        <taxon>Mormyridae</taxon>
        <taxon>Paramormyrops</taxon>
    </lineage>
</organism>
<evidence type="ECO:0000256" key="2">
    <source>
        <dbReference type="ARBA" id="ARBA00022692"/>
    </source>
</evidence>
<dbReference type="GO" id="GO:0005886">
    <property type="term" value="C:plasma membrane"/>
    <property type="evidence" value="ECO:0007669"/>
    <property type="project" value="TreeGrafter"/>
</dbReference>
<dbReference type="OrthoDB" id="10047996at2759"/>
<name>A0A3B3SF70_9TELE</name>
<evidence type="ECO:0000256" key="6">
    <source>
        <dbReference type="ARBA" id="ARBA00029445"/>
    </source>
</evidence>
<comment type="subcellular location">
    <subcellularLocation>
        <location evidence="1">Membrane</location>
        <topology evidence="1">Multi-pass membrane protein</topology>
    </subcellularLocation>
</comment>
<evidence type="ECO:0000256" key="7">
    <source>
        <dbReference type="SAM" id="MobiDB-lite"/>
    </source>
</evidence>
<evidence type="ECO:0000256" key="4">
    <source>
        <dbReference type="ARBA" id="ARBA00023136"/>
    </source>
</evidence>
<protein>
    <submittedName>
        <fullName evidence="8">NALCN channel auxiliary factor 1</fullName>
    </submittedName>
</protein>
<sequence>MTRGACMCRQQDDGLNIWIAPREDEKPFADSERAQKWRLSLASLLFLTVLLSDHLWLCAEATRSRTPEQAALTDMGDQSPADRPPRSRHRRHEKAPFLGDSARRWWRLETCHPDSFSKNCFTFDDAEPVCRALSEAEFNLSDFYLSFCNSYSLLDLLYGFSSPDELNCSLDAVMGGDLLRCSLCVQAYQRHDQHAQEKYEEFELLVQRYETDVYSVRTCMEECKTAYKPWLCSQYFQTTQMHCSNKLPCKQYCLEVQKRCPFILPDNDDLIHGGSPSFICTGLLETPASGAETECCDVRWDFTSDGTGRAGRTIKRTHPSCQNRALTSTNGASRLYGGRLRLCLLVLVLLHTVVTVTTAQNSTGLGLGGITPVEESSTNEE</sequence>
<proteinExistence type="inferred from homology"/>
<accession>A0A3B3SF70</accession>
<reference evidence="8" key="2">
    <citation type="submission" date="2025-09" db="UniProtKB">
        <authorList>
            <consortium name="Ensembl"/>
        </authorList>
    </citation>
    <scope>IDENTIFICATION</scope>
</reference>
<keyword evidence="5" id="KW-0325">Glycoprotein</keyword>
<keyword evidence="3" id="KW-1133">Transmembrane helix</keyword>
<dbReference type="GeneTree" id="ENSGT00940000155696"/>
<keyword evidence="4" id="KW-0472">Membrane</keyword>
<evidence type="ECO:0000256" key="1">
    <source>
        <dbReference type="ARBA" id="ARBA00004141"/>
    </source>
</evidence>
<reference evidence="8" key="1">
    <citation type="submission" date="2025-08" db="UniProtKB">
        <authorList>
            <consortium name="Ensembl"/>
        </authorList>
    </citation>
    <scope>IDENTIFICATION</scope>
</reference>
<dbReference type="PANTHER" id="PTHR15819:SF9">
    <property type="entry name" value="NALCN CHANNEL AUXILIARY FACTOR 1"/>
    <property type="match status" value="1"/>
</dbReference>
<dbReference type="GO" id="GO:0098703">
    <property type="term" value="P:calcium ion import across plasma membrane"/>
    <property type="evidence" value="ECO:0007669"/>
    <property type="project" value="TreeGrafter"/>
</dbReference>
<evidence type="ECO:0000313" key="9">
    <source>
        <dbReference type="Proteomes" id="UP000261540"/>
    </source>
</evidence>
<dbReference type="GO" id="GO:0015275">
    <property type="term" value="F:stretch-activated, monoatomic cation-selective, calcium channel activity"/>
    <property type="evidence" value="ECO:0007669"/>
    <property type="project" value="TreeGrafter"/>
</dbReference>
<evidence type="ECO:0000256" key="5">
    <source>
        <dbReference type="ARBA" id="ARBA00023180"/>
    </source>
</evidence>
<dbReference type="Ensembl" id="ENSPKIT00000009413.1">
    <property type="protein sequence ID" value="ENSPKIP00000028631.1"/>
    <property type="gene ID" value="ENSPKIG00000010199.1"/>
</dbReference>
<evidence type="ECO:0000256" key="3">
    <source>
        <dbReference type="ARBA" id="ARBA00022989"/>
    </source>
</evidence>
<evidence type="ECO:0000313" key="8">
    <source>
        <dbReference type="Ensembl" id="ENSPKIP00000028631.1"/>
    </source>
</evidence>
<dbReference type="InterPro" id="IPR055288">
    <property type="entry name" value="NALCN_aux_factor_1/2"/>
</dbReference>
<dbReference type="PANTHER" id="PTHR15819">
    <property type="entry name" value="TRANSMEMBRANE PROTEIN FAM155"/>
    <property type="match status" value="1"/>
</dbReference>
<dbReference type="Proteomes" id="UP000261540">
    <property type="component" value="Unplaced"/>
</dbReference>
<dbReference type="AlphaFoldDB" id="A0A3B3SF70"/>